<sequence length="66" mass="7611">MLFQVTAIEFDFDDAIDNFPEHEFSNITDENIGMIWEADDGDDLIEEITAATGWCIKSIDYRHVLN</sequence>
<accession>A0A127KLH4</accession>
<evidence type="ECO:0000313" key="2">
    <source>
        <dbReference type="Proteomes" id="UP000201797"/>
    </source>
</evidence>
<gene>
    <name evidence="1" type="ORF">R290704_068</name>
</gene>
<proteinExistence type="predicted"/>
<reference evidence="1 2" key="1">
    <citation type="submission" date="2016-01" db="EMBL/GenBank/DDBJ databases">
        <title>The genomic content and context of auxiliary metabolic genes in marine cyanophages.</title>
        <authorList>
            <person name="Marston M.F."/>
            <person name="Martiny J.B.H."/>
            <person name="Crummett L.T."/>
        </authorList>
    </citation>
    <scope>NUCLEOTIDE SEQUENCE [LARGE SCALE GENOMIC DNA]</scope>
    <source>
        <strain evidence="1">RW_29_0704</strain>
    </source>
</reference>
<dbReference type="RefSeq" id="YP_009302149.1">
    <property type="nucleotide sequence ID" value="NC_031242.1"/>
</dbReference>
<protein>
    <submittedName>
        <fullName evidence="1">Uncharacterized protein</fullName>
    </submittedName>
</protein>
<dbReference type="GeneID" id="29124072"/>
<organism evidence="1 2">
    <name type="scientific">Cyanophage S-RIM50</name>
    <dbReference type="NCBI Taxonomy" id="687803"/>
    <lineage>
        <taxon>Viruses</taxon>
        <taxon>Duplodnaviria</taxon>
        <taxon>Heunggongvirae</taxon>
        <taxon>Uroviricota</taxon>
        <taxon>Caudoviricetes</taxon>
        <taxon>Pantevenvirales</taxon>
        <taxon>Kyanoviridae</taxon>
        <taxon>Neptunevirus</taxon>
        <taxon>Neptunevirus srim50</taxon>
    </lineage>
</organism>
<dbReference type="EMBL" id="KU594605">
    <property type="protein sequence ID" value="AMO42850.1"/>
    <property type="molecule type" value="Genomic_DNA"/>
</dbReference>
<keyword evidence="2" id="KW-1185">Reference proteome</keyword>
<dbReference type="Proteomes" id="UP000201797">
    <property type="component" value="Segment"/>
</dbReference>
<evidence type="ECO:0000313" key="1">
    <source>
        <dbReference type="EMBL" id="AMO42850.1"/>
    </source>
</evidence>
<dbReference type="KEGG" id="vg:29124072"/>
<name>A0A127KLH4_9CAUD</name>
<dbReference type="OrthoDB" id="27538at10239"/>